<evidence type="ECO:0000256" key="7">
    <source>
        <dbReference type="ARBA" id="ARBA00023004"/>
    </source>
</evidence>
<dbReference type="InterPro" id="IPR029479">
    <property type="entry name" value="Nitroreductase"/>
</dbReference>
<dbReference type="Proteomes" id="UP000664545">
    <property type="component" value="Unassembled WGS sequence"/>
</dbReference>
<evidence type="ECO:0000256" key="5">
    <source>
        <dbReference type="ARBA" id="ARBA00022723"/>
    </source>
</evidence>
<feature type="domain" description="4Fe-4S ferredoxin-type" evidence="9">
    <location>
        <begin position="1"/>
        <end position="29"/>
    </location>
</feature>
<dbReference type="AlphaFoldDB" id="A0A939D6U1"/>
<dbReference type="PROSITE" id="PS51379">
    <property type="entry name" value="4FE4S_FER_2"/>
    <property type="match status" value="2"/>
</dbReference>
<reference evidence="10" key="1">
    <citation type="submission" date="2021-02" db="EMBL/GenBank/DDBJ databases">
        <title>Abyssanaerobacter marinus gen.nov., sp., nov, anaerobic bacterium isolated from the Onnuri vent field of Indian Ocean and suggestion of Mogibacteriaceae fam. nov., and proposal of reclassification of ambiguous this family's genus member.</title>
        <authorList>
            <person name="Kim Y.J."/>
            <person name="Yang J.-A."/>
        </authorList>
    </citation>
    <scope>NUCLEOTIDE SEQUENCE</scope>
    <source>
        <strain evidence="10">DSM 2634</strain>
    </source>
</reference>
<keyword evidence="4" id="KW-0288">FMN</keyword>
<dbReference type="GO" id="GO:0016491">
    <property type="term" value="F:oxidoreductase activity"/>
    <property type="evidence" value="ECO:0007669"/>
    <property type="project" value="UniProtKB-KW"/>
</dbReference>
<keyword evidence="8" id="KW-0411">Iron-sulfur</keyword>
<dbReference type="InterPro" id="IPR017900">
    <property type="entry name" value="4Fe4S_Fe_S_CS"/>
</dbReference>
<name>A0A939D6U1_CLOAM</name>
<keyword evidence="3" id="KW-0285">Flavoprotein</keyword>
<evidence type="ECO:0000313" key="10">
    <source>
        <dbReference type="EMBL" id="MBN7771908.1"/>
    </source>
</evidence>
<dbReference type="PANTHER" id="PTHR43673:SF2">
    <property type="entry name" value="NITROREDUCTASE"/>
    <property type="match status" value="1"/>
</dbReference>
<evidence type="ECO:0000256" key="4">
    <source>
        <dbReference type="ARBA" id="ARBA00022643"/>
    </source>
</evidence>
<dbReference type="GO" id="GO:0046872">
    <property type="term" value="F:metal ion binding"/>
    <property type="evidence" value="ECO:0007669"/>
    <property type="project" value="UniProtKB-KW"/>
</dbReference>
<comment type="caution">
    <text evidence="10">The sequence shown here is derived from an EMBL/GenBank/DDBJ whole genome shotgun (WGS) entry which is preliminary data.</text>
</comment>
<dbReference type="GO" id="GO:0051536">
    <property type="term" value="F:iron-sulfur cluster binding"/>
    <property type="evidence" value="ECO:0007669"/>
    <property type="project" value="UniProtKB-KW"/>
</dbReference>
<evidence type="ECO:0000256" key="1">
    <source>
        <dbReference type="ARBA" id="ARBA00001917"/>
    </source>
</evidence>
<dbReference type="SUPFAM" id="SSF54862">
    <property type="entry name" value="4Fe-4S ferredoxins"/>
    <property type="match status" value="1"/>
</dbReference>
<accession>A0A939D6U1</accession>
<dbReference type="EMBL" id="JAFJZZ010000001">
    <property type="protein sequence ID" value="MBN7771908.1"/>
    <property type="molecule type" value="Genomic_DNA"/>
</dbReference>
<dbReference type="PROSITE" id="PS00198">
    <property type="entry name" value="4FE4S_FER_1"/>
    <property type="match status" value="2"/>
</dbReference>
<dbReference type="RefSeq" id="WP_206580691.1">
    <property type="nucleotide sequence ID" value="NZ_JAFJZZ010000001.1"/>
</dbReference>
<evidence type="ECO:0000259" key="9">
    <source>
        <dbReference type="PROSITE" id="PS51379"/>
    </source>
</evidence>
<gene>
    <name evidence="10" type="ORF">JYB65_00845</name>
</gene>
<evidence type="ECO:0000313" key="11">
    <source>
        <dbReference type="Proteomes" id="UP000664545"/>
    </source>
</evidence>
<dbReference type="InterPro" id="IPR017896">
    <property type="entry name" value="4Fe4S_Fe-S-bd"/>
</dbReference>
<keyword evidence="11" id="KW-1185">Reference proteome</keyword>
<comment type="cofactor">
    <cofactor evidence="1">
        <name>FMN</name>
        <dbReference type="ChEBI" id="CHEBI:58210"/>
    </cofactor>
</comment>
<feature type="domain" description="4Fe-4S ferredoxin-type" evidence="9">
    <location>
        <begin position="30"/>
        <end position="59"/>
    </location>
</feature>
<sequence length="260" mass="29090">MIIIDKQKCIGCKKCVDFCPFTVLEMTEGKAQLVEGKGCIKCLHCAAVCPKKAISFGEMEGTLEVELAELPINFSKLLETHVMTRRSYRHFKDTPVDREVLNHALWLASWAPSAKNQHPTNWIVIDNKELIEQIMLHILNYVKETGTSPEVVSEYEAGNNCVMGTAPTLLLGYAKNNKVNPLADTSIALTTIELLLQAQAIGTCWAGYLTRFCNAIPQLKELLELPEGSSFYAALMLGYPDKEAYPSIPERVKKQEVKWL</sequence>
<dbReference type="SUPFAM" id="SSF55469">
    <property type="entry name" value="FMN-dependent nitroreductase-like"/>
    <property type="match status" value="1"/>
</dbReference>
<comment type="similarity">
    <text evidence="2">Belongs to the nitroreductase family.</text>
</comment>
<keyword evidence="6" id="KW-0560">Oxidoreductase</keyword>
<evidence type="ECO:0000256" key="6">
    <source>
        <dbReference type="ARBA" id="ARBA00023002"/>
    </source>
</evidence>
<dbReference type="PANTHER" id="PTHR43673">
    <property type="entry name" value="NAD(P)H NITROREDUCTASE YDGI-RELATED"/>
    <property type="match status" value="1"/>
</dbReference>
<dbReference type="Gene3D" id="3.40.109.10">
    <property type="entry name" value="NADH Oxidase"/>
    <property type="match status" value="1"/>
</dbReference>
<evidence type="ECO:0000256" key="3">
    <source>
        <dbReference type="ARBA" id="ARBA00022630"/>
    </source>
</evidence>
<dbReference type="CDD" id="cd02143">
    <property type="entry name" value="nitroreductase_FeS-like"/>
    <property type="match status" value="1"/>
</dbReference>
<dbReference type="Gene3D" id="3.30.70.20">
    <property type="match status" value="1"/>
</dbReference>
<proteinExistence type="inferred from homology"/>
<keyword evidence="5" id="KW-0479">Metal-binding</keyword>
<protein>
    <submittedName>
        <fullName evidence="10">Nitroreductase family protein</fullName>
    </submittedName>
</protein>
<evidence type="ECO:0000256" key="2">
    <source>
        <dbReference type="ARBA" id="ARBA00007118"/>
    </source>
</evidence>
<dbReference type="Pfam" id="PF00881">
    <property type="entry name" value="Nitroreductase"/>
    <property type="match status" value="1"/>
</dbReference>
<dbReference type="Pfam" id="PF13237">
    <property type="entry name" value="Fer4_10"/>
    <property type="match status" value="1"/>
</dbReference>
<dbReference type="InterPro" id="IPR000415">
    <property type="entry name" value="Nitroreductase-like"/>
</dbReference>
<organism evidence="10 11">
    <name type="scientific">Clostridium aminobutyricum</name>
    <dbReference type="NCBI Taxonomy" id="33953"/>
    <lineage>
        <taxon>Bacteria</taxon>
        <taxon>Bacillati</taxon>
        <taxon>Bacillota</taxon>
        <taxon>Clostridia</taxon>
        <taxon>Eubacteriales</taxon>
        <taxon>Clostridiaceae</taxon>
        <taxon>Clostridium</taxon>
    </lineage>
</organism>
<keyword evidence="7" id="KW-0408">Iron</keyword>
<evidence type="ECO:0000256" key="8">
    <source>
        <dbReference type="ARBA" id="ARBA00023014"/>
    </source>
</evidence>